<evidence type="ECO:0000313" key="2">
    <source>
        <dbReference type="Proteomes" id="UP000199657"/>
    </source>
</evidence>
<reference evidence="1 2" key="1">
    <citation type="submission" date="2016-10" db="EMBL/GenBank/DDBJ databases">
        <authorList>
            <person name="de Groot N.N."/>
        </authorList>
    </citation>
    <scope>NUCLEOTIDE SEQUENCE [LARGE SCALE GENOMIC DNA]</scope>
    <source>
        <strain evidence="1 2">CGMCC 1.6291</strain>
    </source>
</reference>
<sequence length="86" mass="9639">MSVRSCGAAQTHRCEPIVTLPLANPTLDASLPPERDEWWLLMDDVSSSIVSRSGWTELQTQRLRQLSNAASERTARGRNYRITAVL</sequence>
<evidence type="ECO:0000313" key="1">
    <source>
        <dbReference type="EMBL" id="SEP18436.1"/>
    </source>
</evidence>
<dbReference type="EMBL" id="FOEG01000015">
    <property type="protein sequence ID" value="SEP18436.1"/>
    <property type="molecule type" value="Genomic_DNA"/>
</dbReference>
<protein>
    <submittedName>
        <fullName evidence="1">Uncharacterized protein</fullName>
    </submittedName>
</protein>
<dbReference type="AlphaFoldDB" id="A0A1H8VSP7"/>
<proteinExistence type="predicted"/>
<organism evidence="1 2">
    <name type="scientific">Aquisalimonas asiatica</name>
    <dbReference type="NCBI Taxonomy" id="406100"/>
    <lineage>
        <taxon>Bacteria</taxon>
        <taxon>Pseudomonadati</taxon>
        <taxon>Pseudomonadota</taxon>
        <taxon>Gammaproteobacteria</taxon>
        <taxon>Chromatiales</taxon>
        <taxon>Ectothiorhodospiraceae</taxon>
        <taxon>Aquisalimonas</taxon>
    </lineage>
</organism>
<keyword evidence="2" id="KW-1185">Reference proteome</keyword>
<dbReference type="STRING" id="406100.SAMN04488052_1159"/>
<gene>
    <name evidence="1" type="ORF">SAMN04488052_1159</name>
</gene>
<dbReference type="Proteomes" id="UP000199657">
    <property type="component" value="Unassembled WGS sequence"/>
</dbReference>
<accession>A0A1H8VSP7</accession>
<name>A0A1H8VSP7_9GAMM</name>